<dbReference type="PANTHER" id="PTHR47143">
    <property type="entry name" value="TRANSIENT RECEPTOR POTENTIAL CATION CHANNEL PROTEIN PAINLESS"/>
    <property type="match status" value="1"/>
</dbReference>
<dbReference type="GO" id="GO:0005216">
    <property type="term" value="F:monoatomic ion channel activity"/>
    <property type="evidence" value="ECO:0007669"/>
    <property type="project" value="InterPro"/>
</dbReference>
<keyword evidence="15" id="KW-1185">Reference proteome</keyword>
<gene>
    <name evidence="14" type="ORF">MNOR_LOCUS27492</name>
</gene>
<keyword evidence="9 12" id="KW-0472">Membrane</keyword>
<feature type="repeat" description="ANK" evidence="11">
    <location>
        <begin position="184"/>
        <end position="216"/>
    </location>
</feature>
<keyword evidence="3" id="KW-0716">Sensory transduction</keyword>
<evidence type="ECO:0000256" key="7">
    <source>
        <dbReference type="ARBA" id="ARBA00023043"/>
    </source>
</evidence>
<reference evidence="14 15" key="1">
    <citation type="submission" date="2024-05" db="EMBL/GenBank/DDBJ databases">
        <authorList>
            <person name="Wallberg A."/>
        </authorList>
    </citation>
    <scope>NUCLEOTIDE SEQUENCE [LARGE SCALE GENOMIC DNA]</scope>
</reference>
<feature type="transmembrane region" description="Helical" evidence="12">
    <location>
        <begin position="643"/>
        <end position="668"/>
    </location>
</feature>
<evidence type="ECO:0000256" key="8">
    <source>
        <dbReference type="ARBA" id="ARBA00023065"/>
    </source>
</evidence>
<sequence length="951" mass="107434">MPEYLNLNTMEAAKIAAAQNGGQVTDDLAEDLITAVDSGHPDYIIANDLRTKLQRDGNKFDLDYLYPQKQVKGTLLHYVAKKNLPKVAELLLEKGANPDSRDLSGKKYCPLHYAAEKGHPLLIKSLLEGGANPNSTVKGQRNSSLHLLADKWKTKDNNNEDNFKECLDILLKHEKINISTKNKDKTSPLYLAAVRGWEYMVRQLILLGANIQDIGRDNITDAEHINIKFPGLINSIDLNKITKKGIQHHNCILKEAMNICDIKSFKSALSNLCNSNEKLAIIDSEEDQGMTLLQFACTTGQSEFVEEMLKQGADPLKVDKTNQYTPILYAAENGYCQVVDILLKTNKIQNSLRQCDDSGETVLHKVVKQANRKQTTNYKRCLELLLDYKSFLNLDATDENGNTSLHHAALHEDQSFARLLLLCGAHLAIRNDLGILAIANIKASILEDVFNNSIELNNGADLGYKDFEVILNYRMLVPTSGGYQPETECLKFLSGSHAHRHLLRHPIINTFLSLKWQKISKYYTFNLLAYITYLTLLTAYILIFHGTIIESDVSDAARNSSITADSTKVKETLSDNTALKVTLQLVIALITLCIGVKELIQAIVSWNSYVTSFKNWLEVSIVIMSLVLLFVPLSPYVQQSLSAWIILFSWTIFILILGCHPSLAIYITMFRRVTHNFTKLIFLFSFMIIAFSLSFYLIFQVDENFTTVPKTILKTIAMSTGELEYTDLPLTEFPITSHILFVLFILFILMVIMNLINGLAVSDIHMIQKEAEIYSYKNRVELISYLETVFLTDSSAICKLTKKTSGCSEGNPVIRCLKWLGPQSRLLIHPCLKKNSIKMFPNRSNDRFQTDRKFLKSHLNTSSKLTTVNYEICTCNEKHTYNLEPSHIESAMSVVLADKVDVSERITQLENRLKTDVSKRIMQLEDHLTNIDTTISSLTNMVKAVHNHVLK</sequence>
<dbReference type="PROSITE" id="PS50088">
    <property type="entry name" value="ANK_REPEAT"/>
    <property type="match status" value="5"/>
</dbReference>
<evidence type="ECO:0000256" key="5">
    <source>
        <dbReference type="ARBA" id="ARBA00022737"/>
    </source>
</evidence>
<evidence type="ECO:0000256" key="12">
    <source>
        <dbReference type="SAM" id="Phobius"/>
    </source>
</evidence>
<keyword evidence="10" id="KW-0407">Ion channel</keyword>
<dbReference type="PANTHER" id="PTHR47143:SF4">
    <property type="entry name" value="TRANSIENT RECEPTOR POTENTIAL CATION CHANNEL PROTEIN PAINLESS"/>
    <property type="match status" value="1"/>
</dbReference>
<feature type="repeat" description="ANK" evidence="11">
    <location>
        <begin position="71"/>
        <end position="103"/>
    </location>
</feature>
<feature type="transmembrane region" description="Helical" evidence="12">
    <location>
        <begin position="680"/>
        <end position="699"/>
    </location>
</feature>
<evidence type="ECO:0000256" key="2">
    <source>
        <dbReference type="ARBA" id="ARBA00022448"/>
    </source>
</evidence>
<dbReference type="InterPro" id="IPR005821">
    <property type="entry name" value="Ion_trans_dom"/>
</dbReference>
<evidence type="ECO:0000256" key="4">
    <source>
        <dbReference type="ARBA" id="ARBA00022692"/>
    </source>
</evidence>
<dbReference type="Pfam" id="PF12796">
    <property type="entry name" value="Ank_2"/>
    <property type="match status" value="3"/>
</dbReference>
<feature type="repeat" description="ANK" evidence="11">
    <location>
        <begin position="400"/>
        <end position="432"/>
    </location>
</feature>
<dbReference type="Pfam" id="PF00520">
    <property type="entry name" value="Ion_trans"/>
    <property type="match status" value="1"/>
</dbReference>
<dbReference type="Gene3D" id="1.25.40.20">
    <property type="entry name" value="Ankyrin repeat-containing domain"/>
    <property type="match status" value="2"/>
</dbReference>
<evidence type="ECO:0000313" key="14">
    <source>
        <dbReference type="EMBL" id="CAL4134886.1"/>
    </source>
</evidence>
<feature type="repeat" description="ANK" evidence="11">
    <location>
        <begin position="288"/>
        <end position="320"/>
    </location>
</feature>
<keyword evidence="8" id="KW-0406">Ion transport</keyword>
<dbReference type="PROSITE" id="PS50297">
    <property type="entry name" value="ANK_REP_REGION"/>
    <property type="match status" value="4"/>
</dbReference>
<proteinExistence type="predicted"/>
<dbReference type="GO" id="GO:0034703">
    <property type="term" value="C:cation channel complex"/>
    <property type="evidence" value="ECO:0007669"/>
    <property type="project" value="UniProtKB-ARBA"/>
</dbReference>
<dbReference type="EMBL" id="CAXKWB010028991">
    <property type="protein sequence ID" value="CAL4134886.1"/>
    <property type="molecule type" value="Genomic_DNA"/>
</dbReference>
<feature type="domain" description="Ion transport" evidence="13">
    <location>
        <begin position="575"/>
        <end position="771"/>
    </location>
</feature>
<feature type="transmembrane region" description="Helical" evidence="12">
    <location>
        <begin position="616"/>
        <end position="637"/>
    </location>
</feature>
<feature type="repeat" description="ANK" evidence="11">
    <location>
        <begin position="106"/>
        <end position="138"/>
    </location>
</feature>
<dbReference type="InterPro" id="IPR036770">
    <property type="entry name" value="Ankyrin_rpt-contain_sf"/>
</dbReference>
<feature type="transmembrane region" description="Helical" evidence="12">
    <location>
        <begin position="581"/>
        <end position="604"/>
    </location>
</feature>
<evidence type="ECO:0000256" key="3">
    <source>
        <dbReference type="ARBA" id="ARBA00022606"/>
    </source>
</evidence>
<organism evidence="14 15">
    <name type="scientific">Meganyctiphanes norvegica</name>
    <name type="common">Northern krill</name>
    <name type="synonym">Thysanopoda norvegica</name>
    <dbReference type="NCBI Taxonomy" id="48144"/>
    <lineage>
        <taxon>Eukaryota</taxon>
        <taxon>Metazoa</taxon>
        <taxon>Ecdysozoa</taxon>
        <taxon>Arthropoda</taxon>
        <taxon>Crustacea</taxon>
        <taxon>Multicrustacea</taxon>
        <taxon>Malacostraca</taxon>
        <taxon>Eumalacostraca</taxon>
        <taxon>Eucarida</taxon>
        <taxon>Euphausiacea</taxon>
        <taxon>Euphausiidae</taxon>
        <taxon>Meganyctiphanes</taxon>
    </lineage>
</organism>
<name>A0AAV2RQN1_MEGNR</name>
<protein>
    <recommendedName>
        <fullName evidence="13">Ion transport domain-containing protein</fullName>
    </recommendedName>
</protein>
<evidence type="ECO:0000259" key="13">
    <source>
        <dbReference type="Pfam" id="PF00520"/>
    </source>
</evidence>
<feature type="transmembrane region" description="Helical" evidence="12">
    <location>
        <begin position="735"/>
        <end position="756"/>
    </location>
</feature>
<dbReference type="InterPro" id="IPR002110">
    <property type="entry name" value="Ankyrin_rpt"/>
</dbReference>
<feature type="non-terminal residue" evidence="14">
    <location>
        <position position="951"/>
    </location>
</feature>
<dbReference type="Proteomes" id="UP001497623">
    <property type="component" value="Unassembled WGS sequence"/>
</dbReference>
<dbReference type="AlphaFoldDB" id="A0AAV2RQN1"/>
<dbReference type="InterPro" id="IPR052076">
    <property type="entry name" value="TRP_cation_channel"/>
</dbReference>
<evidence type="ECO:0000313" key="15">
    <source>
        <dbReference type="Proteomes" id="UP001497623"/>
    </source>
</evidence>
<keyword evidence="7 11" id="KW-0040">ANK repeat</keyword>
<keyword evidence="2" id="KW-0813">Transport</keyword>
<keyword evidence="6 12" id="KW-1133">Transmembrane helix</keyword>
<comment type="subcellular location">
    <subcellularLocation>
        <location evidence="1">Membrane</location>
        <topology evidence="1">Multi-pass membrane protein</topology>
    </subcellularLocation>
</comment>
<keyword evidence="5" id="KW-0677">Repeat</keyword>
<dbReference type="SUPFAM" id="SSF48403">
    <property type="entry name" value="Ankyrin repeat"/>
    <property type="match status" value="2"/>
</dbReference>
<evidence type="ECO:0000256" key="9">
    <source>
        <dbReference type="ARBA" id="ARBA00023136"/>
    </source>
</evidence>
<evidence type="ECO:0000256" key="11">
    <source>
        <dbReference type="PROSITE-ProRule" id="PRU00023"/>
    </source>
</evidence>
<evidence type="ECO:0000256" key="1">
    <source>
        <dbReference type="ARBA" id="ARBA00004141"/>
    </source>
</evidence>
<evidence type="ECO:0000256" key="10">
    <source>
        <dbReference type="ARBA" id="ARBA00023303"/>
    </source>
</evidence>
<dbReference type="SMART" id="SM00248">
    <property type="entry name" value="ANK"/>
    <property type="match status" value="8"/>
</dbReference>
<keyword evidence="4 12" id="KW-0812">Transmembrane</keyword>
<comment type="caution">
    <text evidence="14">The sequence shown here is derived from an EMBL/GenBank/DDBJ whole genome shotgun (WGS) entry which is preliminary data.</text>
</comment>
<accession>A0AAV2RQN1</accession>
<feature type="transmembrane region" description="Helical" evidence="12">
    <location>
        <begin position="522"/>
        <end position="543"/>
    </location>
</feature>
<evidence type="ECO:0000256" key="6">
    <source>
        <dbReference type="ARBA" id="ARBA00022989"/>
    </source>
</evidence>